<evidence type="ECO:0000313" key="5">
    <source>
        <dbReference type="Proteomes" id="UP001310022"/>
    </source>
</evidence>
<protein>
    <recommendedName>
        <fullName evidence="3">Guanylate cyclase domain-containing protein</fullName>
    </recommendedName>
</protein>
<dbReference type="InterPro" id="IPR050697">
    <property type="entry name" value="Adenylyl/Guanylyl_Cyclase_3/4"/>
</dbReference>
<evidence type="ECO:0000313" key="4">
    <source>
        <dbReference type="EMBL" id="GJM63764.1"/>
    </source>
</evidence>
<sequence>MSLIKISPLNQYRLFKLLVMLVFWNLGIMLIGFLKFAGEPEAVGLMESKAIMFFRHKQLIAIGVASFIAFFTWLVDEFVNTWAKRRYECLRATIPAGVVFFLTFILITIATNLYHYTTNYGMGYWEAFKQLPDFVMNTTWLFFLVVGTMINGAITSYIAANNYLGPGNMPKILRGKFRIPQEENRIFMFVDLESSSRTAEILGHQKYSEFLQEAFREMSNLIIAHRAQVYQYVGDEVVLTWLAKPKNFRHSIAFYFDMVEQLRKREDYYLEKYGIIPRFNAALNAGNVMAAEVGEIKIEIAYHGDVLNTAARVLKECKKYNVHFLVTEDFVRNSGILGKDYEFTYLETAKLTGKAEEVSIYAVEADMEKNDPKVKVLHKSKGKPNDALRRRSSLE</sequence>
<keyword evidence="2" id="KW-0472">Membrane</keyword>
<dbReference type="RefSeq" id="WP_338238883.1">
    <property type="nucleotide sequence ID" value="NZ_BQKE01000003.1"/>
</dbReference>
<proteinExistence type="predicted"/>
<feature type="transmembrane region" description="Helical" evidence="2">
    <location>
        <begin position="140"/>
        <end position="164"/>
    </location>
</feature>
<keyword evidence="5" id="KW-1185">Reference proteome</keyword>
<feature type="region of interest" description="Disordered" evidence="1">
    <location>
        <begin position="373"/>
        <end position="395"/>
    </location>
</feature>
<evidence type="ECO:0000256" key="1">
    <source>
        <dbReference type="SAM" id="MobiDB-lite"/>
    </source>
</evidence>
<dbReference type="AlphaFoldDB" id="A0AAN4W119"/>
<dbReference type="PROSITE" id="PS50125">
    <property type="entry name" value="GUANYLATE_CYCLASE_2"/>
    <property type="match status" value="1"/>
</dbReference>
<evidence type="ECO:0000256" key="2">
    <source>
        <dbReference type="SAM" id="Phobius"/>
    </source>
</evidence>
<dbReference type="SUPFAM" id="SSF55073">
    <property type="entry name" value="Nucleotide cyclase"/>
    <property type="match status" value="1"/>
</dbReference>
<comment type="caution">
    <text evidence="4">The sequence shown here is derived from an EMBL/GenBank/DDBJ whole genome shotgun (WGS) entry which is preliminary data.</text>
</comment>
<name>A0AAN4W119_9BACT</name>
<dbReference type="Proteomes" id="UP001310022">
    <property type="component" value="Unassembled WGS sequence"/>
</dbReference>
<dbReference type="InterPro" id="IPR029787">
    <property type="entry name" value="Nucleotide_cyclase"/>
</dbReference>
<dbReference type="InterPro" id="IPR001054">
    <property type="entry name" value="A/G_cyclase"/>
</dbReference>
<dbReference type="Pfam" id="PF00211">
    <property type="entry name" value="Guanylate_cyc"/>
    <property type="match status" value="1"/>
</dbReference>
<accession>A0AAN4W119</accession>
<dbReference type="PANTHER" id="PTHR43081:SF1">
    <property type="entry name" value="ADENYLATE CYCLASE, TERMINAL-DIFFERENTIATION SPECIFIC"/>
    <property type="match status" value="1"/>
</dbReference>
<feature type="transmembrane region" description="Helical" evidence="2">
    <location>
        <begin position="12"/>
        <end position="38"/>
    </location>
</feature>
<gene>
    <name evidence="4" type="ORF">PEDI_43160</name>
</gene>
<dbReference type="EMBL" id="BQKE01000003">
    <property type="protein sequence ID" value="GJM63764.1"/>
    <property type="molecule type" value="Genomic_DNA"/>
</dbReference>
<feature type="transmembrane region" description="Helical" evidence="2">
    <location>
        <begin position="58"/>
        <end position="75"/>
    </location>
</feature>
<keyword evidence="2" id="KW-0812">Transmembrane</keyword>
<evidence type="ECO:0000259" key="3">
    <source>
        <dbReference type="PROSITE" id="PS50125"/>
    </source>
</evidence>
<feature type="compositionally biased region" description="Basic and acidic residues" evidence="1">
    <location>
        <begin position="383"/>
        <end position="395"/>
    </location>
</feature>
<dbReference type="Gene3D" id="3.30.70.1230">
    <property type="entry name" value="Nucleotide cyclase"/>
    <property type="match status" value="1"/>
</dbReference>
<dbReference type="PANTHER" id="PTHR43081">
    <property type="entry name" value="ADENYLATE CYCLASE, TERMINAL-DIFFERENTIATION SPECIFIC-RELATED"/>
    <property type="match status" value="1"/>
</dbReference>
<dbReference type="CDD" id="cd07302">
    <property type="entry name" value="CHD"/>
    <property type="match status" value="1"/>
</dbReference>
<dbReference type="GO" id="GO:0004016">
    <property type="term" value="F:adenylate cyclase activity"/>
    <property type="evidence" value="ECO:0007669"/>
    <property type="project" value="UniProtKB-ARBA"/>
</dbReference>
<dbReference type="GO" id="GO:0009190">
    <property type="term" value="P:cyclic nucleotide biosynthetic process"/>
    <property type="evidence" value="ECO:0007669"/>
    <property type="project" value="InterPro"/>
</dbReference>
<feature type="transmembrane region" description="Helical" evidence="2">
    <location>
        <begin position="96"/>
        <end position="116"/>
    </location>
</feature>
<dbReference type="GO" id="GO:0035556">
    <property type="term" value="P:intracellular signal transduction"/>
    <property type="evidence" value="ECO:0007669"/>
    <property type="project" value="InterPro"/>
</dbReference>
<reference evidence="4 5" key="1">
    <citation type="submission" date="2021-12" db="EMBL/GenBank/DDBJ databases">
        <title>Genome sequencing of bacteria with rrn-lacking chromosome and rrn-plasmid.</title>
        <authorList>
            <person name="Anda M."/>
            <person name="Iwasaki W."/>
        </authorList>
    </citation>
    <scope>NUCLEOTIDE SEQUENCE [LARGE SCALE GENOMIC DNA]</scope>
    <source>
        <strain evidence="4 5">NBRC 15940</strain>
    </source>
</reference>
<organism evidence="4 5">
    <name type="scientific">Persicobacter diffluens</name>
    <dbReference type="NCBI Taxonomy" id="981"/>
    <lineage>
        <taxon>Bacteria</taxon>
        <taxon>Pseudomonadati</taxon>
        <taxon>Bacteroidota</taxon>
        <taxon>Cytophagia</taxon>
        <taxon>Cytophagales</taxon>
        <taxon>Persicobacteraceae</taxon>
        <taxon>Persicobacter</taxon>
    </lineage>
</organism>
<feature type="domain" description="Guanylate cyclase" evidence="3">
    <location>
        <begin position="186"/>
        <end position="314"/>
    </location>
</feature>
<keyword evidence="2" id="KW-1133">Transmembrane helix</keyword>